<evidence type="ECO:0000313" key="2">
    <source>
        <dbReference type="WBParaSite" id="PDA_v2.g23235.t1"/>
    </source>
</evidence>
<keyword evidence="1" id="KW-1185">Reference proteome</keyword>
<dbReference type="Proteomes" id="UP000887578">
    <property type="component" value="Unplaced"/>
</dbReference>
<organism evidence="1 2">
    <name type="scientific">Panagrolaimus davidi</name>
    <dbReference type="NCBI Taxonomy" id="227884"/>
    <lineage>
        <taxon>Eukaryota</taxon>
        <taxon>Metazoa</taxon>
        <taxon>Ecdysozoa</taxon>
        <taxon>Nematoda</taxon>
        <taxon>Chromadorea</taxon>
        <taxon>Rhabditida</taxon>
        <taxon>Tylenchina</taxon>
        <taxon>Panagrolaimomorpha</taxon>
        <taxon>Panagrolaimoidea</taxon>
        <taxon>Panagrolaimidae</taxon>
        <taxon>Panagrolaimus</taxon>
    </lineage>
</organism>
<protein>
    <submittedName>
        <fullName evidence="2">DUF38 domain-containing protein</fullName>
    </submittedName>
</protein>
<dbReference type="AlphaFoldDB" id="A0A914PWR5"/>
<name>A0A914PWR5_9BILA</name>
<proteinExistence type="predicted"/>
<sequence>MTFMYTNTEYDISQKLNPIIKKLIIPSYPPSSDFPSDVLKYMKANAKPKQAVKLMKRSKYFLQGKCQYTFLGQFLTLHPDCLENYEEYKLDELPNNLGFSDEICVEDGSLLPQLMSKTVACELEHLIIKAQQISFEGFKFLISSGKVKRLKLYNSSVINENDEIVPYEDLFDLIPSLRNLELNYDPKRKFSPKFLEKICDSNLEDLNINELTEDFDFEEFLNSLKKKPKFDIHLYFLKSVNCETIHPYIDKFLAAGLTDIYPSYIHGCLPKWGDFLDLNFRCHDSSVGSALD</sequence>
<accession>A0A914PWR5</accession>
<evidence type="ECO:0000313" key="1">
    <source>
        <dbReference type="Proteomes" id="UP000887578"/>
    </source>
</evidence>
<dbReference type="WBParaSite" id="PDA_v2.g23235.t1">
    <property type="protein sequence ID" value="PDA_v2.g23235.t1"/>
    <property type="gene ID" value="PDA_v2.g23235"/>
</dbReference>
<reference evidence="2" key="1">
    <citation type="submission" date="2022-11" db="UniProtKB">
        <authorList>
            <consortium name="WormBaseParasite"/>
        </authorList>
    </citation>
    <scope>IDENTIFICATION</scope>
</reference>